<sequence length="193" mass="21867">MAKPVDVAGKQTGSARQELSLKKQHPKIGKHCCRATMESRFSEYSCDTNTIPNLNIGIQNIIWPLPYTTNINWIFLFTLTAERKYKEGTLTLFGFSPLNTGKIIWKTKGLSTLTGGTKRSDRCINGRFSGSSEDPLNRPQITLPLNPVLYWNKKSKGTRWESVSHQHRVVWTPRCKSFYAPPIISVPEVICQL</sequence>
<protein>
    <submittedName>
        <fullName evidence="2">Uncharacterized protein</fullName>
    </submittedName>
</protein>
<dbReference type="EMBL" id="KB559790">
    <property type="protein sequence ID" value="EMP28906.1"/>
    <property type="molecule type" value="Genomic_DNA"/>
</dbReference>
<name>M7AU24_CHEMY</name>
<dbReference type="Proteomes" id="UP000031443">
    <property type="component" value="Unassembled WGS sequence"/>
</dbReference>
<organism evidence="2 3">
    <name type="scientific">Chelonia mydas</name>
    <name type="common">Green sea-turtle</name>
    <name type="synonym">Chelonia agassizi</name>
    <dbReference type="NCBI Taxonomy" id="8469"/>
    <lineage>
        <taxon>Eukaryota</taxon>
        <taxon>Metazoa</taxon>
        <taxon>Chordata</taxon>
        <taxon>Craniata</taxon>
        <taxon>Vertebrata</taxon>
        <taxon>Euteleostomi</taxon>
        <taxon>Archelosauria</taxon>
        <taxon>Testudinata</taxon>
        <taxon>Testudines</taxon>
        <taxon>Cryptodira</taxon>
        <taxon>Durocryptodira</taxon>
        <taxon>Americhelydia</taxon>
        <taxon>Chelonioidea</taxon>
        <taxon>Cheloniidae</taxon>
        <taxon>Chelonia</taxon>
    </lineage>
</organism>
<accession>M7AU24</accession>
<evidence type="ECO:0000313" key="2">
    <source>
        <dbReference type="EMBL" id="EMP28906.1"/>
    </source>
</evidence>
<feature type="region of interest" description="Disordered" evidence="1">
    <location>
        <begin position="1"/>
        <end position="20"/>
    </location>
</feature>
<dbReference type="AlphaFoldDB" id="M7AU24"/>
<gene>
    <name evidence="2" type="ORF">UY3_13934</name>
</gene>
<evidence type="ECO:0000313" key="3">
    <source>
        <dbReference type="Proteomes" id="UP000031443"/>
    </source>
</evidence>
<keyword evidence="3" id="KW-1185">Reference proteome</keyword>
<proteinExistence type="predicted"/>
<reference evidence="3" key="1">
    <citation type="journal article" date="2013" name="Nat. Genet.">
        <title>The draft genomes of soft-shell turtle and green sea turtle yield insights into the development and evolution of the turtle-specific body plan.</title>
        <authorList>
            <person name="Wang Z."/>
            <person name="Pascual-Anaya J."/>
            <person name="Zadissa A."/>
            <person name="Li W."/>
            <person name="Niimura Y."/>
            <person name="Huang Z."/>
            <person name="Li C."/>
            <person name="White S."/>
            <person name="Xiong Z."/>
            <person name="Fang D."/>
            <person name="Wang B."/>
            <person name="Ming Y."/>
            <person name="Chen Y."/>
            <person name="Zheng Y."/>
            <person name="Kuraku S."/>
            <person name="Pignatelli M."/>
            <person name="Herrero J."/>
            <person name="Beal K."/>
            <person name="Nozawa M."/>
            <person name="Li Q."/>
            <person name="Wang J."/>
            <person name="Zhang H."/>
            <person name="Yu L."/>
            <person name="Shigenobu S."/>
            <person name="Wang J."/>
            <person name="Liu J."/>
            <person name="Flicek P."/>
            <person name="Searle S."/>
            <person name="Wang J."/>
            <person name="Kuratani S."/>
            <person name="Yin Y."/>
            <person name="Aken B."/>
            <person name="Zhang G."/>
            <person name="Irie N."/>
        </authorList>
    </citation>
    <scope>NUCLEOTIDE SEQUENCE [LARGE SCALE GENOMIC DNA]</scope>
</reference>
<evidence type="ECO:0000256" key="1">
    <source>
        <dbReference type="SAM" id="MobiDB-lite"/>
    </source>
</evidence>